<evidence type="ECO:0000256" key="1">
    <source>
        <dbReference type="SAM" id="SignalP"/>
    </source>
</evidence>
<dbReference type="InterPro" id="IPR058399">
    <property type="entry name" value="DUF8086"/>
</dbReference>
<dbReference type="STRING" id="1125699.HMPREF9194_01767"/>
<dbReference type="EMBL" id="ATFF01000006">
    <property type="protein sequence ID" value="EPF31421.1"/>
    <property type="molecule type" value="Genomic_DNA"/>
</dbReference>
<keyword evidence="1" id="KW-0732">Signal</keyword>
<dbReference type="Pfam" id="PF26331">
    <property type="entry name" value="DUF8086"/>
    <property type="match status" value="1"/>
</dbReference>
<name>S3K395_TREMA</name>
<dbReference type="PATRIC" id="fig|1125699.3.peg.1783"/>
<reference evidence="2 3" key="1">
    <citation type="submission" date="2013-04" db="EMBL/GenBank/DDBJ databases">
        <title>The Genome Sequence of Treponema maltophilum ATCC 51939.</title>
        <authorList>
            <consortium name="The Broad Institute Genomics Platform"/>
            <person name="Earl A."/>
            <person name="Ward D."/>
            <person name="Feldgarden M."/>
            <person name="Gevers D."/>
            <person name="Leonetti C."/>
            <person name="Blanton J.M."/>
            <person name="Dewhirst F.E."/>
            <person name="Izard J."/>
            <person name="Walker B."/>
            <person name="Young S."/>
            <person name="Zeng Q."/>
            <person name="Gargeya S."/>
            <person name="Fitzgerald M."/>
            <person name="Haas B."/>
            <person name="Abouelleil A."/>
            <person name="Allen A.W."/>
            <person name="Alvarado L."/>
            <person name="Arachchi H.M."/>
            <person name="Berlin A.M."/>
            <person name="Chapman S.B."/>
            <person name="Gainer-Dewar J."/>
            <person name="Goldberg J."/>
            <person name="Griggs A."/>
            <person name="Gujja S."/>
            <person name="Hansen M."/>
            <person name="Howarth C."/>
            <person name="Imamovic A."/>
            <person name="Ireland A."/>
            <person name="Larimer J."/>
            <person name="McCowan C."/>
            <person name="Murphy C."/>
            <person name="Pearson M."/>
            <person name="Poon T.W."/>
            <person name="Priest M."/>
            <person name="Roberts A."/>
            <person name="Saif S."/>
            <person name="Shea T."/>
            <person name="Sisk P."/>
            <person name="Sykes S."/>
            <person name="Wortman J."/>
            <person name="Nusbaum C."/>
            <person name="Birren B."/>
        </authorList>
    </citation>
    <scope>NUCLEOTIDE SEQUENCE [LARGE SCALE GENOMIC DNA]</scope>
    <source>
        <strain evidence="2 3">ATCC 51939</strain>
    </source>
</reference>
<gene>
    <name evidence="2" type="ORF">HMPREF9194_01767</name>
</gene>
<feature type="chain" id="PRO_5004511205" description="DUF4374 domain-containing protein" evidence="1">
    <location>
        <begin position="19"/>
        <end position="408"/>
    </location>
</feature>
<sequence length="408" mass="45158">MKKILFICGLCIVCCCLASCAKKNGKDLTSGYSRILNSRSAYADMTHRWFYFTDEGFKETDVPRNAPKRQKKPWTEAVRITSSALINGTGYFLVNKLGMLVCPSASGLQKQGIASKTQLVKDPDLFLSAAAGSLFCIDERPVFNLYTNSIFSAGNPQLKNDQNEAFLIEYSTENRNFIPLLNGGDFDRPHGAQLRELFFINDIWYALFKAAQTDRTEFYAYSFYTVEPITAFARAPISAESGTSGFKPDIIVKNIGVQEFRDTVKPQPASAMSAGLKDLLAPVPASVPWYLEVFSDGSSAAERFVRREHAPKARQAYASSGADFSAAVFEDGTVCFIGTLPMKHVVNEGRPVAFKLPRLPAGYTYSCALIAGSTLFVSWEETAFFETGRSGFLAVDLERILYRQEDAE</sequence>
<dbReference type="HOGENOM" id="CLU_064740_0_0_12"/>
<feature type="signal peptide" evidence="1">
    <location>
        <begin position="1"/>
        <end position="18"/>
    </location>
</feature>
<protein>
    <recommendedName>
        <fullName evidence="4">DUF4374 domain-containing protein</fullName>
    </recommendedName>
</protein>
<proteinExistence type="predicted"/>
<evidence type="ECO:0008006" key="4">
    <source>
        <dbReference type="Google" id="ProtNLM"/>
    </source>
</evidence>
<dbReference type="eggNOG" id="ENOG5032P03">
    <property type="taxonomic scope" value="Bacteria"/>
</dbReference>
<dbReference type="Proteomes" id="UP000014541">
    <property type="component" value="Unassembled WGS sequence"/>
</dbReference>
<comment type="caution">
    <text evidence="2">The sequence shown here is derived from an EMBL/GenBank/DDBJ whole genome shotgun (WGS) entry which is preliminary data.</text>
</comment>
<keyword evidence="3" id="KW-1185">Reference proteome</keyword>
<accession>S3K395</accession>
<evidence type="ECO:0000313" key="3">
    <source>
        <dbReference type="Proteomes" id="UP000014541"/>
    </source>
</evidence>
<evidence type="ECO:0000313" key="2">
    <source>
        <dbReference type="EMBL" id="EPF31421.1"/>
    </source>
</evidence>
<dbReference type="AlphaFoldDB" id="S3K395"/>
<organism evidence="2 3">
    <name type="scientific">Treponema maltophilum ATCC 51939</name>
    <dbReference type="NCBI Taxonomy" id="1125699"/>
    <lineage>
        <taxon>Bacteria</taxon>
        <taxon>Pseudomonadati</taxon>
        <taxon>Spirochaetota</taxon>
        <taxon>Spirochaetia</taxon>
        <taxon>Spirochaetales</taxon>
        <taxon>Treponemataceae</taxon>
        <taxon>Treponema</taxon>
    </lineage>
</organism>